<feature type="transmembrane region" description="Helical" evidence="1">
    <location>
        <begin position="125"/>
        <end position="147"/>
    </location>
</feature>
<keyword evidence="1" id="KW-1133">Transmembrane helix</keyword>
<keyword evidence="1" id="KW-0812">Transmembrane</keyword>
<name>A0A9P8I8C8_9PEZI</name>
<evidence type="ECO:0000313" key="3">
    <source>
        <dbReference type="Proteomes" id="UP000698800"/>
    </source>
</evidence>
<comment type="caution">
    <text evidence="2">The sequence shown here is derived from an EMBL/GenBank/DDBJ whole genome shotgun (WGS) entry which is preliminary data.</text>
</comment>
<protein>
    <submittedName>
        <fullName evidence="2">Uncharacterized protein</fullName>
    </submittedName>
</protein>
<dbReference type="AlphaFoldDB" id="A0A9P8I8C8"/>
<keyword evidence="3" id="KW-1185">Reference proteome</keyword>
<organism evidence="2 3">
    <name type="scientific">Glutinoglossum americanum</name>
    <dbReference type="NCBI Taxonomy" id="1670608"/>
    <lineage>
        <taxon>Eukaryota</taxon>
        <taxon>Fungi</taxon>
        <taxon>Dikarya</taxon>
        <taxon>Ascomycota</taxon>
        <taxon>Pezizomycotina</taxon>
        <taxon>Geoglossomycetes</taxon>
        <taxon>Geoglossales</taxon>
        <taxon>Geoglossaceae</taxon>
        <taxon>Glutinoglossum</taxon>
    </lineage>
</organism>
<feature type="transmembrane region" description="Helical" evidence="1">
    <location>
        <begin position="95"/>
        <end position="113"/>
    </location>
</feature>
<gene>
    <name evidence="2" type="ORF">FGG08_002882</name>
</gene>
<keyword evidence="1" id="KW-0472">Membrane</keyword>
<dbReference type="PANTHER" id="PTHR39605">
    <property type="entry name" value="MAJOR FACILITATOR SUPERFAMILY (MFS) PROFILE DOMAIN-CONTAINING PROTEIN"/>
    <property type="match status" value="1"/>
</dbReference>
<evidence type="ECO:0000313" key="2">
    <source>
        <dbReference type="EMBL" id="KAH0542743.1"/>
    </source>
</evidence>
<reference evidence="2" key="1">
    <citation type="submission" date="2021-03" db="EMBL/GenBank/DDBJ databases">
        <title>Comparative genomics and phylogenomic investigation of the class Geoglossomycetes provide insights into ecological specialization and systematics.</title>
        <authorList>
            <person name="Melie T."/>
            <person name="Pirro S."/>
            <person name="Miller A.N."/>
            <person name="Quandt A."/>
        </authorList>
    </citation>
    <scope>NUCLEOTIDE SEQUENCE</scope>
    <source>
        <strain evidence="2">GBOQ0MN5Z8</strain>
    </source>
</reference>
<feature type="transmembrane region" description="Helical" evidence="1">
    <location>
        <begin position="12"/>
        <end position="34"/>
    </location>
</feature>
<dbReference type="EMBL" id="JAGHQL010000047">
    <property type="protein sequence ID" value="KAH0542743.1"/>
    <property type="molecule type" value="Genomic_DNA"/>
</dbReference>
<dbReference type="OrthoDB" id="2550114at2759"/>
<feature type="transmembrane region" description="Helical" evidence="1">
    <location>
        <begin position="46"/>
        <end position="75"/>
    </location>
</feature>
<sequence>MDVFYYYTFGTASWLAVQAIPLLASPTLIVAILSPDARHATPLEEYFARSLGIALITMGILAILLTGAIPLTSSFSDYDNNLGTTTDPTDPKTPYAMPALTITTLYHSLMAFYSYTLWLRTGVGMFSVSTGAAGSLAALGVWCILFATSSGRVSGRTGADKRVSGWPFVNKGVDKKKGKKAL</sequence>
<proteinExistence type="predicted"/>
<accession>A0A9P8I8C8</accession>
<dbReference type="PANTHER" id="PTHR39605:SF1">
    <property type="entry name" value="MAJOR FACILITATOR SUPERFAMILY (MFS) PROFILE DOMAIN-CONTAINING PROTEIN"/>
    <property type="match status" value="1"/>
</dbReference>
<dbReference type="Proteomes" id="UP000698800">
    <property type="component" value="Unassembled WGS sequence"/>
</dbReference>
<evidence type="ECO:0000256" key="1">
    <source>
        <dbReference type="SAM" id="Phobius"/>
    </source>
</evidence>